<dbReference type="AlphaFoldDB" id="A0A380TAV6"/>
<gene>
    <name evidence="1" type="ORF">DF3PB_1590011</name>
</gene>
<sequence>MPSLAIDPFRCDRFGAVDPFDPAFRARCAAARSNKRSG</sequence>
<dbReference type="EMBL" id="UIDG01000067">
    <property type="protein sequence ID" value="SUS04945.1"/>
    <property type="molecule type" value="Genomic_DNA"/>
</dbReference>
<reference evidence="1" key="1">
    <citation type="submission" date="2018-07" db="EMBL/GenBank/DDBJ databases">
        <authorList>
            <person name="Quirk P.G."/>
            <person name="Krulwich T.A."/>
        </authorList>
    </citation>
    <scope>NUCLEOTIDE SEQUENCE</scope>
</reference>
<evidence type="ECO:0000313" key="1">
    <source>
        <dbReference type="EMBL" id="SUS04945.1"/>
    </source>
</evidence>
<accession>A0A380TAV6</accession>
<proteinExistence type="predicted"/>
<name>A0A380TAV6_9ZZZZ</name>
<protein>
    <submittedName>
        <fullName evidence="1">Uncharacterized protein</fullName>
    </submittedName>
</protein>
<organism evidence="1">
    <name type="scientific">metagenome</name>
    <dbReference type="NCBI Taxonomy" id="256318"/>
    <lineage>
        <taxon>unclassified sequences</taxon>
        <taxon>metagenomes</taxon>
    </lineage>
</organism>